<evidence type="ECO:0000256" key="5">
    <source>
        <dbReference type="RuleBase" id="RU367081"/>
    </source>
</evidence>
<dbReference type="PROSITE" id="PS50244">
    <property type="entry name" value="S5A_REDUCTASE"/>
    <property type="match status" value="1"/>
</dbReference>
<dbReference type="OMA" id="RFYETNF"/>
<feature type="transmembrane region" description="Helical" evidence="5">
    <location>
        <begin position="153"/>
        <end position="171"/>
    </location>
</feature>
<comment type="function">
    <text evidence="5">Plays a key role in early steps of protein N-linked glycosylation by being involved in the conversion of polyprenol into dolichol. Acts as a polyprenal reductase that mediates the reduction of polyprenal into dolichal in a NADP-dependent mechanism. Dolichols are required for the synthesis of dolichol-linked monosaccharides and the oligosaccharide precursor used for N-glycosylation.</text>
</comment>
<dbReference type="AlphaFoldDB" id="A0A061B1L1"/>
<dbReference type="GO" id="GO:0016095">
    <property type="term" value="P:polyprenol catabolic process"/>
    <property type="evidence" value="ECO:0007669"/>
    <property type="project" value="UniProtKB-UniRule"/>
</dbReference>
<evidence type="ECO:0000256" key="4">
    <source>
        <dbReference type="ARBA" id="ARBA00023136"/>
    </source>
</evidence>
<protein>
    <recommendedName>
        <fullName evidence="5">Polyprenal reductase</fullName>
        <ecNumber evidence="5">1.3.1.94</ecNumber>
    </recommendedName>
</protein>
<dbReference type="GO" id="GO:0102389">
    <property type="term" value="F:polyprenol reductase activity"/>
    <property type="evidence" value="ECO:0007669"/>
    <property type="project" value="UniProtKB-UniRule"/>
</dbReference>
<keyword evidence="5" id="KW-0256">Endoplasmic reticulum</keyword>
<dbReference type="Proteomes" id="UP000189513">
    <property type="component" value="Unassembled WGS sequence"/>
</dbReference>
<comment type="pathway">
    <text evidence="5">Protein modification; protein glycosylation.</text>
</comment>
<name>A0A061B1L1_CYBFA</name>
<dbReference type="GO" id="GO:0160198">
    <property type="term" value="F:polyprenal reductase activity"/>
    <property type="evidence" value="ECO:0007669"/>
    <property type="project" value="UniProtKB-EC"/>
</dbReference>
<reference evidence="9" key="2">
    <citation type="journal article" date="2017" name="Genome Announc.">
        <title>Genome sequences of Cyberlindnera fabianii 65, Pichia kudriavzevii 129, and Saccharomyces cerevisiae 131 isolated from fermented masau fruits in Zimbabwe.</title>
        <authorList>
            <person name="van Rijswijck I.M.H."/>
            <person name="Derks M.F.L."/>
            <person name="Abee T."/>
            <person name="de Ridder D."/>
            <person name="Smid E.J."/>
        </authorList>
    </citation>
    <scope>NUCLEOTIDE SEQUENCE [LARGE SCALE GENOMIC DNA]</scope>
    <source>
        <strain evidence="9">65</strain>
    </source>
</reference>
<keyword evidence="9" id="KW-1185">Reference proteome</keyword>
<dbReference type="EMBL" id="LK052897">
    <property type="protein sequence ID" value="CDR43705.1"/>
    <property type="molecule type" value="Genomic_DNA"/>
</dbReference>
<dbReference type="VEuPathDB" id="FungiDB:BON22_4748"/>
<keyword evidence="4 5" id="KW-0472">Membrane</keyword>
<keyword evidence="2 5" id="KW-0812">Transmembrane</keyword>
<dbReference type="InterPro" id="IPR039698">
    <property type="entry name" value="Dfg10/SRD5A3"/>
</dbReference>
<proteinExistence type="inferred from homology"/>
<feature type="transmembrane region" description="Helical" evidence="5">
    <location>
        <begin position="191"/>
        <end position="208"/>
    </location>
</feature>
<keyword evidence="5" id="KW-0560">Oxidoreductase</keyword>
<dbReference type="STRING" id="36022.A0A061B1L1"/>
<keyword evidence="5" id="KW-0521">NADP</keyword>
<evidence type="ECO:0000256" key="3">
    <source>
        <dbReference type="ARBA" id="ARBA00022989"/>
    </source>
</evidence>
<dbReference type="GO" id="GO:0006488">
    <property type="term" value="P:dolichol-linked oligosaccharide biosynthetic process"/>
    <property type="evidence" value="ECO:0007669"/>
    <property type="project" value="UniProtKB-UniRule"/>
</dbReference>
<accession>A0A061B1L1</accession>
<dbReference type="UniPathway" id="UPA00378"/>
<comment type="catalytic activity">
    <reaction evidence="5">
        <text>a di-trans,poly-cis-dolichal + NADP(+) = a di-trans,poly-cis-polyprenal + NADPH + H(+)</text>
        <dbReference type="Rhea" id="RHEA:80727"/>
        <dbReference type="Rhea" id="RHEA-COMP:19536"/>
        <dbReference type="Rhea" id="RHEA-COMP:19537"/>
        <dbReference type="ChEBI" id="CHEBI:15378"/>
        <dbReference type="ChEBI" id="CHEBI:57783"/>
        <dbReference type="ChEBI" id="CHEBI:58349"/>
        <dbReference type="ChEBI" id="CHEBI:231623"/>
        <dbReference type="ChEBI" id="CHEBI:231637"/>
        <dbReference type="EC" id="1.3.1.94"/>
    </reaction>
    <physiologicalReaction direction="right-to-left" evidence="5">
        <dbReference type="Rhea" id="RHEA:80729"/>
    </physiologicalReaction>
</comment>
<dbReference type="Pfam" id="PF02544">
    <property type="entry name" value="Steroid_dh"/>
    <property type="match status" value="1"/>
</dbReference>
<dbReference type="GO" id="GO:0003865">
    <property type="term" value="F:3-oxo-5-alpha-steroid 4-dehydrogenase activity"/>
    <property type="evidence" value="ECO:0007669"/>
    <property type="project" value="TreeGrafter"/>
</dbReference>
<evidence type="ECO:0000259" key="6">
    <source>
        <dbReference type="Pfam" id="PF02544"/>
    </source>
</evidence>
<keyword evidence="3 5" id="KW-1133">Transmembrane helix</keyword>
<evidence type="ECO:0000256" key="1">
    <source>
        <dbReference type="ARBA" id="ARBA00004127"/>
    </source>
</evidence>
<sequence>MVLYVLQTIDQLLQGAFVIATIGILVVKWHPGLAGFLKYGKTLQPELGSESGTNANANALLHLMLNMRVPKFWFYHFYVLLLMLTSIGYFITDRDIKLETIDPFIKYIENRPYGTIPLEVARMSFFLLMGHATRRFLETTLMMKYSRTSKMNIFHYLAGVFFYTAMSLQLFINTDFHSIVDHSHPPTFDPLMFLSIALFLLASTDQFLNHLHMSRLVKYNIPTYGLFKYVCCAHYFDEILIYLAVFGLAKNTTSFLGFLFTFVNLAVSASETHAFYKKRMDGKAVPKWFIVPYLL</sequence>
<feature type="transmembrane region" description="Helical" evidence="5">
    <location>
        <begin position="72"/>
        <end position="92"/>
    </location>
</feature>
<comment type="similarity">
    <text evidence="5">Belongs to the steroid 5-alpha reductase family. Polyprenal reductase subfamily.</text>
</comment>
<dbReference type="OrthoDB" id="541710at2759"/>
<organism evidence="7">
    <name type="scientific">Cyberlindnera fabianii</name>
    <name type="common">Yeast</name>
    <name type="synonym">Hansenula fabianii</name>
    <dbReference type="NCBI Taxonomy" id="36022"/>
    <lineage>
        <taxon>Eukaryota</taxon>
        <taxon>Fungi</taxon>
        <taxon>Dikarya</taxon>
        <taxon>Ascomycota</taxon>
        <taxon>Saccharomycotina</taxon>
        <taxon>Saccharomycetes</taxon>
        <taxon>Phaffomycetales</taxon>
        <taxon>Phaffomycetaceae</taxon>
        <taxon>Cyberlindnera</taxon>
    </lineage>
</organism>
<comment type="subcellular location">
    <subcellularLocation>
        <location evidence="1">Endomembrane system</location>
        <topology evidence="1">Multi-pass membrane protein</topology>
    </subcellularLocation>
    <subcellularLocation>
        <location evidence="5">Endoplasmic reticulum membrane</location>
    </subcellularLocation>
</comment>
<dbReference type="GO" id="GO:0005789">
    <property type="term" value="C:endoplasmic reticulum membrane"/>
    <property type="evidence" value="ECO:0007669"/>
    <property type="project" value="UniProtKB-SubCell"/>
</dbReference>
<evidence type="ECO:0000313" key="7">
    <source>
        <dbReference type="EMBL" id="CDR43705.1"/>
    </source>
</evidence>
<dbReference type="EC" id="1.3.1.94" evidence="5"/>
<reference evidence="7" key="1">
    <citation type="journal article" date="2014" name="Genome Announc.">
        <title>Genome sequence of the yeast Cyberlindnera fabianii (Hansenula fabianii).</title>
        <authorList>
            <person name="Freel K.C."/>
            <person name="Sarilar V."/>
            <person name="Neuveglise C."/>
            <person name="Devillers H."/>
            <person name="Friedrich A."/>
            <person name="Schacherer J."/>
        </authorList>
    </citation>
    <scope>NUCLEOTIDE SEQUENCE</scope>
    <source>
        <strain evidence="7">YJS4271</strain>
    </source>
</reference>
<dbReference type="PANTHER" id="PTHR14624">
    <property type="entry name" value="DFG10 PROTEIN"/>
    <property type="match status" value="1"/>
</dbReference>
<evidence type="ECO:0000313" key="9">
    <source>
        <dbReference type="Proteomes" id="UP000189513"/>
    </source>
</evidence>
<feature type="domain" description="3-oxo-5-alpha-steroid 4-dehydrogenase C-terminal" evidence="6">
    <location>
        <begin position="151"/>
        <end position="294"/>
    </location>
</feature>
<evidence type="ECO:0000313" key="8">
    <source>
        <dbReference type="EMBL" id="ONH65396.1"/>
    </source>
</evidence>
<evidence type="ECO:0000256" key="2">
    <source>
        <dbReference type="ARBA" id="ARBA00022692"/>
    </source>
</evidence>
<dbReference type="InterPro" id="IPR001104">
    <property type="entry name" value="3-oxo-5_a-steroid_4-DH_C"/>
</dbReference>
<gene>
    <name evidence="8" type="ORF">BON22_4748</name>
    <name evidence="7" type="ORF">CYFA0S_12e03400g</name>
</gene>
<dbReference type="PANTHER" id="PTHR14624:SF0">
    <property type="entry name" value="POLYPRENOL REDUCTASE"/>
    <property type="match status" value="1"/>
</dbReference>
<feature type="transmembrane region" description="Helical" evidence="5">
    <location>
        <begin position="12"/>
        <end position="29"/>
    </location>
</feature>
<dbReference type="EMBL" id="MPUK01000011">
    <property type="protein sequence ID" value="ONH65396.1"/>
    <property type="molecule type" value="Genomic_DNA"/>
</dbReference>
<reference evidence="8" key="3">
    <citation type="submission" date="2017-01" db="EMBL/GenBank/DDBJ databases">
        <authorList>
            <person name="Mah S.A."/>
            <person name="Swanson W.J."/>
            <person name="Moy G.W."/>
            <person name="Vacquier V.D."/>
        </authorList>
    </citation>
    <scope>NUCLEOTIDE SEQUENCE [LARGE SCALE GENOMIC DNA]</scope>
    <source>
        <strain evidence="8">65</strain>
    </source>
</reference>
<feature type="transmembrane region" description="Helical" evidence="5">
    <location>
        <begin position="255"/>
        <end position="276"/>
    </location>
</feature>
<feature type="transmembrane region" description="Helical" evidence="5">
    <location>
        <begin position="229"/>
        <end position="249"/>
    </location>
</feature>